<dbReference type="EMBL" id="JACCBB010000001">
    <property type="protein sequence ID" value="NYD22877.1"/>
    <property type="molecule type" value="Genomic_DNA"/>
</dbReference>
<evidence type="ECO:0000313" key="2">
    <source>
        <dbReference type="EMBL" id="NYD22877.1"/>
    </source>
</evidence>
<dbReference type="RefSeq" id="WP_179752181.1">
    <property type="nucleotide sequence ID" value="NZ_BAAAGN010000037.1"/>
</dbReference>
<reference evidence="2 3" key="1">
    <citation type="submission" date="2020-07" db="EMBL/GenBank/DDBJ databases">
        <title>Sequencing the genomes of 1000 actinobacteria strains.</title>
        <authorList>
            <person name="Klenk H.-P."/>
        </authorList>
    </citation>
    <scope>NUCLEOTIDE SEQUENCE [LARGE SCALE GENOMIC DNA]</scope>
    <source>
        <strain evidence="2 3">DSM 7487</strain>
    </source>
</reference>
<gene>
    <name evidence="2" type="ORF">BJ968_002417</name>
</gene>
<sequence>MTGFEIEEVPYTSGSISAWGKLDERHRNWPVVYTLEGPGKVYVGESLNAAGRLKQHLDAGKKPVRTARVVKDPTFNKSVCLDLESYLIRLFAGDGKYEVLNRNDGVTNADYYGREDYQKSFKEIFDELKDRGAFDRSLQEIQNSDLFKLSPFKALTPEQAIAVEDILTGLFDDLEKEVPSRLVIQGDPGTGKTIVAIYLIKLLSDIQHADLSEPVDGDSLFSEFFVEGHPALLKDFRIGLVVPQQSLRASIQKVFRKTPGLHPSMVLKPFEAAQATPFDLLIVDETHRLNQRASLASGSLNKLFREVNEKLFGKDDLNLTQLDWINEVSRHQIYLLDAAQAVRPADVPREALEQLTATARKAERHYSLTTQMRVQAGSDYVGYIRRVLNGTAVEPQVFPGYDLRFFDDFDEMLTTVEQKDTEVGLARAIAGYAWPWLSKKDPAAFDITIGDRQLRWNSTDVDWINAPGSVLEVGSVHTTQGYDLNIAAVIIGPDLRFDPVTDRIVFDRSNYHDKKGMQNNPQRGITYTDDDILQYVKNAYAVLLTRGVLGTYVYVCDPALREHLRSYLTPHDGKSQRVRSGRSPVP</sequence>
<organism evidence="2 3">
    <name type="scientific">Kineococcus aurantiacus</name>
    <dbReference type="NCBI Taxonomy" id="37633"/>
    <lineage>
        <taxon>Bacteria</taxon>
        <taxon>Bacillati</taxon>
        <taxon>Actinomycetota</taxon>
        <taxon>Actinomycetes</taxon>
        <taxon>Kineosporiales</taxon>
        <taxon>Kineosporiaceae</taxon>
        <taxon>Kineococcus</taxon>
    </lineage>
</organism>
<dbReference type="InterPro" id="IPR027417">
    <property type="entry name" value="P-loop_NTPase"/>
</dbReference>
<evidence type="ECO:0000313" key="3">
    <source>
        <dbReference type="Proteomes" id="UP000521922"/>
    </source>
</evidence>
<dbReference type="InterPro" id="IPR018647">
    <property type="entry name" value="SLFN_3-like_DNA/RNA_helicase"/>
</dbReference>
<dbReference type="Gene3D" id="3.40.50.300">
    <property type="entry name" value="P-loop containing nucleotide triphosphate hydrolases"/>
    <property type="match status" value="1"/>
</dbReference>
<protein>
    <recommendedName>
        <fullName evidence="1">Schlafen group 3-like DNA/RNA helicase domain-containing protein</fullName>
    </recommendedName>
</protein>
<dbReference type="Pfam" id="PF09848">
    <property type="entry name" value="SLFN-g3_helicase"/>
    <property type="match status" value="1"/>
</dbReference>
<keyword evidence="3" id="KW-1185">Reference proteome</keyword>
<dbReference type="Proteomes" id="UP000521922">
    <property type="component" value="Unassembled WGS sequence"/>
</dbReference>
<feature type="domain" description="Schlafen group 3-like DNA/RNA helicase" evidence="1">
    <location>
        <begin position="182"/>
        <end position="557"/>
    </location>
</feature>
<dbReference type="SUPFAM" id="SSF52540">
    <property type="entry name" value="P-loop containing nucleoside triphosphate hydrolases"/>
    <property type="match status" value="1"/>
</dbReference>
<evidence type="ECO:0000259" key="1">
    <source>
        <dbReference type="Pfam" id="PF09848"/>
    </source>
</evidence>
<dbReference type="CDD" id="cd10439">
    <property type="entry name" value="GIY-YIG_COG3410"/>
    <property type="match status" value="1"/>
</dbReference>
<name>A0A7Y9DLL7_9ACTN</name>
<comment type="caution">
    <text evidence="2">The sequence shown here is derived from an EMBL/GenBank/DDBJ whole genome shotgun (WGS) entry which is preliminary data.</text>
</comment>
<accession>A0A7Y9DLL7</accession>
<dbReference type="AlphaFoldDB" id="A0A7Y9DLL7"/>
<proteinExistence type="predicted"/>